<evidence type="ECO:0000256" key="6">
    <source>
        <dbReference type="ARBA" id="ARBA00022806"/>
    </source>
</evidence>
<dbReference type="CDD" id="cd17960">
    <property type="entry name" value="DEADc_DDX55"/>
    <property type="match status" value="1"/>
</dbReference>
<dbReference type="InterPro" id="IPR014001">
    <property type="entry name" value="Helicase_ATP-bd"/>
</dbReference>
<dbReference type="CDD" id="cd18787">
    <property type="entry name" value="SF2_C_DEAD"/>
    <property type="match status" value="1"/>
</dbReference>
<dbReference type="InterPro" id="IPR011545">
    <property type="entry name" value="DEAD/DEAH_box_helicase_dom"/>
</dbReference>
<evidence type="ECO:0000256" key="16">
    <source>
        <dbReference type="RuleBase" id="RU365068"/>
    </source>
</evidence>
<dbReference type="PROSITE" id="PS51194">
    <property type="entry name" value="HELICASE_CTER"/>
    <property type="match status" value="1"/>
</dbReference>
<dbReference type="SUPFAM" id="SSF52540">
    <property type="entry name" value="P-loop containing nucleoside triphosphate hydrolases"/>
    <property type="match status" value="1"/>
</dbReference>
<dbReference type="PROSITE" id="PS51195">
    <property type="entry name" value="Q_MOTIF"/>
    <property type="match status" value="1"/>
</dbReference>
<keyword evidence="5 15" id="KW-0378">Hydrolase</keyword>
<dbReference type="GO" id="GO:0005524">
    <property type="term" value="F:ATP binding"/>
    <property type="evidence" value="ECO:0007669"/>
    <property type="project" value="UniProtKB-UniRule"/>
</dbReference>
<dbReference type="Pfam" id="PF23681">
    <property type="entry name" value="CTT_SPB4"/>
    <property type="match status" value="1"/>
</dbReference>
<dbReference type="InterPro" id="IPR056330">
    <property type="entry name" value="CTT_SPB4"/>
</dbReference>
<dbReference type="InterPro" id="IPR014014">
    <property type="entry name" value="RNA_helicase_DEAD_Q_motif"/>
</dbReference>
<dbReference type="PROSITE" id="PS51192">
    <property type="entry name" value="HELICASE_ATP_BIND_1"/>
    <property type="match status" value="1"/>
</dbReference>
<organism evidence="21 22">
    <name type="scientific">Alectoria fallacina</name>
    <dbReference type="NCBI Taxonomy" id="1903189"/>
    <lineage>
        <taxon>Eukaryota</taxon>
        <taxon>Fungi</taxon>
        <taxon>Dikarya</taxon>
        <taxon>Ascomycota</taxon>
        <taxon>Pezizomycotina</taxon>
        <taxon>Lecanoromycetes</taxon>
        <taxon>OSLEUM clade</taxon>
        <taxon>Lecanoromycetidae</taxon>
        <taxon>Lecanorales</taxon>
        <taxon>Lecanorineae</taxon>
        <taxon>Parmeliaceae</taxon>
        <taxon>Alectoria</taxon>
    </lineage>
</organism>
<comment type="function">
    <text evidence="11">ATP-binding RNA helicase involved in the biogenesis of 60S ribosomal subunits. Binds 90S pre-ribosomal particles and dissociates from pre-60S ribosomal particles after processing of 27SB pre-rRNA. Required for the normal formation of 18S rRNA through the processing of pre-rRNAs at sites A0, A1 and A2, and the normal formation of 25S and 5.8S rRNAs through the processing of pre-rRNAs at sites C1 and C2.</text>
</comment>
<dbReference type="GO" id="GO:0003724">
    <property type="term" value="F:RNA helicase activity"/>
    <property type="evidence" value="ECO:0007669"/>
    <property type="project" value="UniProtKB-EC"/>
</dbReference>
<evidence type="ECO:0000256" key="4">
    <source>
        <dbReference type="ARBA" id="ARBA00022741"/>
    </source>
</evidence>
<feature type="domain" description="Helicase C-terminal" evidence="19">
    <location>
        <begin position="292"/>
        <end position="446"/>
    </location>
</feature>
<name>A0A8H3ID37_9LECA</name>
<feature type="short sequence motif" description="Q motif" evidence="14">
    <location>
        <begin position="20"/>
        <end position="48"/>
    </location>
</feature>
<dbReference type="GO" id="GO:0003723">
    <property type="term" value="F:RNA binding"/>
    <property type="evidence" value="ECO:0007669"/>
    <property type="project" value="UniProtKB-UniRule"/>
</dbReference>
<evidence type="ECO:0000313" key="22">
    <source>
        <dbReference type="Proteomes" id="UP000664203"/>
    </source>
</evidence>
<keyword evidence="7 15" id="KW-0067">ATP-binding</keyword>
<keyword evidence="8 16" id="KW-0694">RNA-binding</keyword>
<evidence type="ECO:0000256" key="15">
    <source>
        <dbReference type="RuleBase" id="RU000492"/>
    </source>
</evidence>
<proteinExistence type="inferred from homology"/>
<feature type="domain" description="DEAD-box RNA helicase Q" evidence="20">
    <location>
        <begin position="20"/>
        <end position="48"/>
    </location>
</feature>
<keyword evidence="4 15" id="KW-0547">Nucleotide-binding</keyword>
<comment type="catalytic activity">
    <reaction evidence="16">
        <text>ATP + H2O = ADP + phosphate + H(+)</text>
        <dbReference type="Rhea" id="RHEA:13065"/>
        <dbReference type="ChEBI" id="CHEBI:15377"/>
        <dbReference type="ChEBI" id="CHEBI:15378"/>
        <dbReference type="ChEBI" id="CHEBI:30616"/>
        <dbReference type="ChEBI" id="CHEBI:43474"/>
        <dbReference type="ChEBI" id="CHEBI:456216"/>
        <dbReference type="EC" id="3.6.4.13"/>
    </reaction>
</comment>
<keyword evidence="22" id="KW-1185">Reference proteome</keyword>
<evidence type="ECO:0000256" key="7">
    <source>
        <dbReference type="ARBA" id="ARBA00022840"/>
    </source>
</evidence>
<evidence type="ECO:0000259" key="20">
    <source>
        <dbReference type="PROSITE" id="PS51195"/>
    </source>
</evidence>
<evidence type="ECO:0000256" key="11">
    <source>
        <dbReference type="ARBA" id="ARBA00037566"/>
    </source>
</evidence>
<keyword evidence="6 15" id="KW-0347">Helicase</keyword>
<evidence type="ECO:0000256" key="2">
    <source>
        <dbReference type="ARBA" id="ARBA00022517"/>
    </source>
</evidence>
<dbReference type="InterPro" id="IPR027417">
    <property type="entry name" value="P-loop_NTPase"/>
</dbReference>
<dbReference type="GO" id="GO:0006364">
    <property type="term" value="P:rRNA processing"/>
    <property type="evidence" value="ECO:0007669"/>
    <property type="project" value="UniProtKB-KW"/>
</dbReference>
<feature type="compositionally biased region" description="Basic and acidic residues" evidence="17">
    <location>
        <begin position="596"/>
        <end position="615"/>
    </location>
</feature>
<keyword evidence="3" id="KW-0698">rRNA processing</keyword>
<dbReference type="InterPro" id="IPR025313">
    <property type="entry name" value="SPB4-like_CTE"/>
</dbReference>
<evidence type="ECO:0000256" key="9">
    <source>
        <dbReference type="ARBA" id="ARBA00023054"/>
    </source>
</evidence>
<keyword evidence="2" id="KW-0690">Ribosome biogenesis</keyword>
<sequence length="640" mass="71010">MVPETLAASANGFASSSRAWEALTPPLAEWILDAVSSMGFKRMTPVQASTIPQFMKNKDVVVEAVTGSGKTLAYLIPVLEKLLRLEEQTKRHHVGAIILSPTRELATQIHGVLQSLLAFHGPSAAAMKPLDDDNSTGTEKLSPSSSGPKVIAQLLVGGDTSTSQDLSYFLENSPSLLIATPGRLLEILSSPHVKCPQSSFEVLVLDEADRLLDLGFREDLQKILGRLPKQRRTGLFSASVSEAVGEIVRVGLRNPVKIAVKVKGIDGGQDRRTPSSLQMSYLVTPASHKFPALTKILSALEPPPNKTIVFLSTCAAVDYFQHVLSSILPSPGHRSFTLLPLHGKHPAKARIKNLAAFANASTPSILLTTDVAARGLDIPQVDLVIQLDPPSDPKVFLHRCGRSGRAGRKGLSVVFLQPGREEDYISFLEVRKTPITPLIMPHLDVTDGDARAATKAMRLTVLSDRAFNDKAKRGFVSWVRSYSKHQASSIFRIGDLDWEDLGNAWGLLRLPKMPELKKWEGDKSLGVDMDWNVYAYKDRKREDVRKQAIAEKNEASTTADMISLPHKKKQLKRAWSDKLDARDERETRRSKKRTKRDRERWEKMTPAEREKQRELDSMIEEVKARKAEEDKFGTFEGFDD</sequence>
<comment type="caution">
    <text evidence="21">The sequence shown here is derived from an EMBL/GenBank/DDBJ whole genome shotgun (WGS) entry which is preliminary data.</text>
</comment>
<dbReference type="EMBL" id="CAJPDR010000173">
    <property type="protein sequence ID" value="CAF9923617.1"/>
    <property type="molecule type" value="Genomic_DNA"/>
</dbReference>
<dbReference type="AlphaFoldDB" id="A0A8H3ID37"/>
<evidence type="ECO:0000259" key="18">
    <source>
        <dbReference type="PROSITE" id="PS51192"/>
    </source>
</evidence>
<dbReference type="Gene3D" id="3.40.50.300">
    <property type="entry name" value="P-loop containing nucleotide triphosphate hydrolases"/>
    <property type="match status" value="2"/>
</dbReference>
<evidence type="ECO:0000256" key="1">
    <source>
        <dbReference type="ARBA" id="ARBA00004604"/>
    </source>
</evidence>
<comment type="domain">
    <text evidence="16">The Q motif is unique to and characteristic of the DEAD box family of RNA helicases and controls ATP binding and hydrolysis.</text>
</comment>
<dbReference type="GO" id="GO:0005730">
    <property type="term" value="C:nucleolus"/>
    <property type="evidence" value="ECO:0007669"/>
    <property type="project" value="UniProtKB-SubCell"/>
</dbReference>
<dbReference type="OrthoDB" id="7396459at2759"/>
<dbReference type="SMART" id="SM00490">
    <property type="entry name" value="HELICc"/>
    <property type="match status" value="1"/>
</dbReference>
<dbReference type="SMART" id="SM00487">
    <property type="entry name" value="DEXDc"/>
    <property type="match status" value="1"/>
</dbReference>
<dbReference type="PROSITE" id="PS00039">
    <property type="entry name" value="DEAD_ATP_HELICASE"/>
    <property type="match status" value="1"/>
</dbReference>
<dbReference type="InterPro" id="IPR001650">
    <property type="entry name" value="Helicase_C-like"/>
</dbReference>
<dbReference type="Pfam" id="PF00270">
    <property type="entry name" value="DEAD"/>
    <property type="match status" value="1"/>
</dbReference>
<evidence type="ECO:0000313" key="21">
    <source>
        <dbReference type="EMBL" id="CAF9923617.1"/>
    </source>
</evidence>
<evidence type="ECO:0000256" key="12">
    <source>
        <dbReference type="ARBA" id="ARBA00038002"/>
    </source>
</evidence>
<comment type="subcellular location">
    <subcellularLocation>
        <location evidence="1">Nucleus</location>
        <location evidence="1">Nucleolus</location>
    </subcellularLocation>
</comment>
<dbReference type="Pfam" id="PF00271">
    <property type="entry name" value="Helicase_C"/>
    <property type="match status" value="1"/>
</dbReference>
<dbReference type="SMART" id="SM01178">
    <property type="entry name" value="DUF4217"/>
    <property type="match status" value="1"/>
</dbReference>
<gene>
    <name evidence="21" type="primary">SPB4</name>
    <name evidence="21" type="ORF">ALECFALPRED_002504</name>
</gene>
<dbReference type="PANTHER" id="PTHR24031">
    <property type="entry name" value="RNA HELICASE"/>
    <property type="match status" value="1"/>
</dbReference>
<comment type="function">
    <text evidence="16">RNA helicase.</text>
</comment>
<evidence type="ECO:0000256" key="3">
    <source>
        <dbReference type="ARBA" id="ARBA00022552"/>
    </source>
</evidence>
<keyword evidence="10" id="KW-0539">Nucleus</keyword>
<evidence type="ECO:0000256" key="8">
    <source>
        <dbReference type="ARBA" id="ARBA00022884"/>
    </source>
</evidence>
<comment type="subunit">
    <text evidence="13">Component of pre-60S ribosomal complexes.</text>
</comment>
<feature type="region of interest" description="Disordered" evidence="17">
    <location>
        <begin position="567"/>
        <end position="615"/>
    </location>
</feature>
<dbReference type="Pfam" id="PF13959">
    <property type="entry name" value="CTE_SPB4"/>
    <property type="match status" value="1"/>
</dbReference>
<comment type="similarity">
    <text evidence="12">Belongs to the DEAD box helicase family. DDX55/SPB4 subfamily.</text>
</comment>
<reference evidence="21" key="1">
    <citation type="submission" date="2021-03" db="EMBL/GenBank/DDBJ databases">
        <authorList>
            <person name="Tagirdzhanova G."/>
        </authorList>
    </citation>
    <scope>NUCLEOTIDE SEQUENCE</scope>
</reference>
<evidence type="ECO:0000259" key="19">
    <source>
        <dbReference type="PROSITE" id="PS51194"/>
    </source>
</evidence>
<dbReference type="Proteomes" id="UP000664203">
    <property type="component" value="Unassembled WGS sequence"/>
</dbReference>
<evidence type="ECO:0000256" key="10">
    <source>
        <dbReference type="ARBA" id="ARBA00023242"/>
    </source>
</evidence>
<evidence type="ECO:0000256" key="13">
    <source>
        <dbReference type="ARBA" id="ARBA00038757"/>
    </source>
</evidence>
<accession>A0A8H3ID37</accession>
<evidence type="ECO:0000256" key="5">
    <source>
        <dbReference type="ARBA" id="ARBA00022801"/>
    </source>
</evidence>
<protein>
    <recommendedName>
        <fullName evidence="16">ATP-dependent RNA helicase</fullName>
        <ecNumber evidence="16">3.6.4.13</ecNumber>
    </recommendedName>
</protein>
<evidence type="ECO:0000256" key="17">
    <source>
        <dbReference type="SAM" id="MobiDB-lite"/>
    </source>
</evidence>
<feature type="domain" description="Helicase ATP-binding" evidence="18">
    <location>
        <begin position="51"/>
        <end position="258"/>
    </location>
</feature>
<feature type="compositionally biased region" description="Basic and acidic residues" evidence="17">
    <location>
        <begin position="574"/>
        <end position="587"/>
    </location>
</feature>
<dbReference type="EC" id="3.6.4.13" evidence="16"/>
<keyword evidence="9" id="KW-0175">Coiled coil</keyword>
<dbReference type="InterPro" id="IPR000629">
    <property type="entry name" value="RNA-helicase_DEAD-box_CS"/>
</dbReference>
<evidence type="ECO:0000256" key="14">
    <source>
        <dbReference type="PROSITE-ProRule" id="PRU00552"/>
    </source>
</evidence>
<dbReference type="GO" id="GO:0016787">
    <property type="term" value="F:hydrolase activity"/>
    <property type="evidence" value="ECO:0007669"/>
    <property type="project" value="UniProtKB-KW"/>
</dbReference>